<proteinExistence type="predicted"/>
<feature type="region of interest" description="Disordered" evidence="1">
    <location>
        <begin position="173"/>
        <end position="223"/>
    </location>
</feature>
<dbReference type="GeneID" id="37141603"/>
<dbReference type="Proteomes" id="UP000248340">
    <property type="component" value="Unassembled WGS sequence"/>
</dbReference>
<name>A0A319BQB1_9EURO</name>
<dbReference type="EMBL" id="KZ821783">
    <property type="protein sequence ID" value="PYH75626.1"/>
    <property type="molecule type" value="Genomic_DNA"/>
</dbReference>
<feature type="region of interest" description="Disordered" evidence="1">
    <location>
        <begin position="431"/>
        <end position="468"/>
    </location>
</feature>
<organism evidence="2 3">
    <name type="scientific">Aspergillus uvarum CBS 121591</name>
    <dbReference type="NCBI Taxonomy" id="1448315"/>
    <lineage>
        <taxon>Eukaryota</taxon>
        <taxon>Fungi</taxon>
        <taxon>Dikarya</taxon>
        <taxon>Ascomycota</taxon>
        <taxon>Pezizomycotina</taxon>
        <taxon>Eurotiomycetes</taxon>
        <taxon>Eurotiomycetidae</taxon>
        <taxon>Eurotiales</taxon>
        <taxon>Aspergillaceae</taxon>
        <taxon>Aspergillus</taxon>
        <taxon>Aspergillus subgen. Circumdati</taxon>
    </lineage>
</organism>
<accession>A0A319BQB1</accession>
<dbReference type="VEuPathDB" id="FungiDB:BO82DRAFT_396736"/>
<evidence type="ECO:0000256" key="1">
    <source>
        <dbReference type="SAM" id="MobiDB-lite"/>
    </source>
</evidence>
<feature type="compositionally biased region" description="Basic and acidic residues" evidence="1">
    <location>
        <begin position="593"/>
        <end position="604"/>
    </location>
</feature>
<feature type="compositionally biased region" description="Acidic residues" evidence="1">
    <location>
        <begin position="191"/>
        <end position="202"/>
    </location>
</feature>
<dbReference type="STRING" id="1448315.A0A319BQB1"/>
<feature type="compositionally biased region" description="Basic and acidic residues" evidence="1">
    <location>
        <begin position="180"/>
        <end position="189"/>
    </location>
</feature>
<feature type="compositionally biased region" description="Polar residues" evidence="1">
    <location>
        <begin position="455"/>
        <end position="468"/>
    </location>
</feature>
<dbReference type="AlphaFoldDB" id="A0A319BQB1"/>
<feature type="region of interest" description="Disordered" evidence="1">
    <location>
        <begin position="593"/>
        <end position="615"/>
    </location>
</feature>
<gene>
    <name evidence="2" type="ORF">BO82DRAFT_396736</name>
</gene>
<dbReference type="RefSeq" id="XP_025485826.1">
    <property type="nucleotide sequence ID" value="XM_025638861.1"/>
</dbReference>
<reference evidence="2 3" key="1">
    <citation type="submission" date="2016-12" db="EMBL/GenBank/DDBJ databases">
        <title>The genomes of Aspergillus section Nigri reveals drivers in fungal speciation.</title>
        <authorList>
            <consortium name="DOE Joint Genome Institute"/>
            <person name="Vesth T.C."/>
            <person name="Nybo J."/>
            <person name="Theobald S."/>
            <person name="Brandl J."/>
            <person name="Frisvad J.C."/>
            <person name="Nielsen K.F."/>
            <person name="Lyhne E.K."/>
            <person name="Kogle M.E."/>
            <person name="Kuo A."/>
            <person name="Riley R."/>
            <person name="Clum A."/>
            <person name="Nolan M."/>
            <person name="Lipzen A."/>
            <person name="Salamov A."/>
            <person name="Henrissat B."/>
            <person name="Wiebenga A."/>
            <person name="De Vries R.P."/>
            <person name="Grigoriev I.V."/>
            <person name="Mortensen U.H."/>
            <person name="Andersen M.R."/>
            <person name="Baker S.E."/>
        </authorList>
    </citation>
    <scope>NUCLEOTIDE SEQUENCE [LARGE SCALE GENOMIC DNA]</scope>
    <source>
        <strain evidence="2 3">CBS 121591</strain>
    </source>
</reference>
<sequence>MNQENSSPSDATVTAIVPSNSIQKYTSVPRHLLSNSMPTTHLQTELYVKLFDDKKIEHIGSSGNSEKSLPDAIRQYTRKLTGPQMGKLRGPLEDKIKFLQEAEENVPPIFELQGADAKAEWEKILKVAEEIGIEGAAAGWQKLAELNVPEHEETESPPASRTQDATDNDAEMDLDEGEAQTERQDRSPSDTEQDDEGDDTEDRDSTNTTKNAGHQYIRGERQGSSGDFVQYEIANVPWGVEGLNGPRWPWLSWRLADGGVLLAQKKTQIQGKGDNKISYYVVEYQVDENGKRLSVNAAKKAQEDGSAIFYQRRLTRKEEYKTEIADWEKEKKKGPKCVFDATGEERKASNFTFQRLEFVAPLRPATENVSLDFRSGQLECCVRVKERRNPLFFNSTEFKKMVTPKRAQQLIGEICSRDKIPSLPLPAKKKTELNEACSDNEEELKRRREKRVSRPTRSQASTEDLSKQTVEALVDQKLADFIKTTPTQTADEEGITKRLQDYTDKKLDEMKKTLAKDIGSSIAEEVAKATSALEAKMQAKHPAPNNKHTESVLRKLSEQMQGISQAWEEMKNKPSVELADINKIVATEVRKGLDEHERRWREDSAVEVTPEPMSS</sequence>
<protein>
    <submittedName>
        <fullName evidence="2">Uncharacterized protein</fullName>
    </submittedName>
</protein>
<dbReference type="OrthoDB" id="4450351at2759"/>
<evidence type="ECO:0000313" key="3">
    <source>
        <dbReference type="Proteomes" id="UP000248340"/>
    </source>
</evidence>
<evidence type="ECO:0000313" key="2">
    <source>
        <dbReference type="EMBL" id="PYH75626.1"/>
    </source>
</evidence>
<keyword evidence="3" id="KW-1185">Reference proteome</keyword>